<dbReference type="Gene3D" id="1.10.530.10">
    <property type="match status" value="1"/>
</dbReference>
<evidence type="ECO:0000259" key="2">
    <source>
        <dbReference type="Pfam" id="PF01464"/>
    </source>
</evidence>
<dbReference type="SUPFAM" id="SSF53955">
    <property type="entry name" value="Lysozyme-like"/>
    <property type="match status" value="1"/>
</dbReference>
<sequence length="245" mass="26808">MHISDIKGAVGRSKAIVSVLTVAMLLTMAAATSARAFCFEEAGREYGINPQILRAIAKVESNFNPVAVNVNTNGTYDVGLMQINSSWASTLGKERWKAQGDACYNTKTGAWILAQCMNKYGYTWKAIGCYNSQTPEKRDRYSRMVFKQLQRVHPVAEEASYAPVKDQLENVVRSKVDGWVEQTAQEKGAAREFVVKDRAYVPVPKEVLAHPPAPTDAKPKESLPTASEPALASSRNALGAEIGLQ</sequence>
<organism evidence="3 4">
    <name type="scientific">Geomesophilobacter sediminis</name>
    <dbReference type="NCBI Taxonomy" id="2798584"/>
    <lineage>
        <taxon>Bacteria</taxon>
        <taxon>Pseudomonadati</taxon>
        <taxon>Thermodesulfobacteriota</taxon>
        <taxon>Desulfuromonadia</taxon>
        <taxon>Geobacterales</taxon>
        <taxon>Geobacteraceae</taxon>
        <taxon>Geomesophilobacter</taxon>
    </lineage>
</organism>
<dbReference type="InterPro" id="IPR008258">
    <property type="entry name" value="Transglycosylase_SLT_dom_1"/>
</dbReference>
<accession>A0A8J7JM40</accession>
<reference evidence="3" key="1">
    <citation type="submission" date="2020-12" db="EMBL/GenBank/DDBJ databases">
        <title>Geomonas sp. Red875, isolated from river sediment.</title>
        <authorList>
            <person name="Xu Z."/>
            <person name="Zhang Z."/>
            <person name="Masuda Y."/>
            <person name="Itoh H."/>
            <person name="Senoo K."/>
        </authorList>
    </citation>
    <scope>NUCLEOTIDE SEQUENCE</scope>
    <source>
        <strain evidence="3">Red875</strain>
    </source>
</reference>
<dbReference type="AlphaFoldDB" id="A0A8J7JM40"/>
<feature type="domain" description="Transglycosylase SLT" evidence="2">
    <location>
        <begin position="38"/>
        <end position="134"/>
    </location>
</feature>
<protein>
    <submittedName>
        <fullName evidence="3">Lytic transglycosylase domain-containing protein</fullName>
    </submittedName>
</protein>
<dbReference type="InterPro" id="IPR023346">
    <property type="entry name" value="Lysozyme-like_dom_sf"/>
</dbReference>
<dbReference type="Proteomes" id="UP000636888">
    <property type="component" value="Unassembled WGS sequence"/>
</dbReference>
<dbReference type="Pfam" id="PF01464">
    <property type="entry name" value="SLT"/>
    <property type="match status" value="1"/>
</dbReference>
<evidence type="ECO:0000313" key="4">
    <source>
        <dbReference type="Proteomes" id="UP000636888"/>
    </source>
</evidence>
<proteinExistence type="predicted"/>
<dbReference type="EMBL" id="JAEMHM010000010">
    <property type="protein sequence ID" value="MBJ6725640.1"/>
    <property type="molecule type" value="Genomic_DNA"/>
</dbReference>
<feature type="region of interest" description="Disordered" evidence="1">
    <location>
        <begin position="206"/>
        <end position="245"/>
    </location>
</feature>
<dbReference type="CDD" id="cd13400">
    <property type="entry name" value="LT_IagB-like"/>
    <property type="match status" value="1"/>
</dbReference>
<dbReference type="RefSeq" id="WP_199384534.1">
    <property type="nucleotide sequence ID" value="NZ_JAEMHM010000010.1"/>
</dbReference>
<evidence type="ECO:0000313" key="3">
    <source>
        <dbReference type="EMBL" id="MBJ6725640.1"/>
    </source>
</evidence>
<comment type="caution">
    <text evidence="3">The sequence shown here is derived from an EMBL/GenBank/DDBJ whole genome shotgun (WGS) entry which is preliminary data.</text>
</comment>
<keyword evidence="4" id="KW-1185">Reference proteome</keyword>
<gene>
    <name evidence="3" type="ORF">JFN93_13040</name>
</gene>
<evidence type="ECO:0000256" key="1">
    <source>
        <dbReference type="SAM" id="MobiDB-lite"/>
    </source>
</evidence>
<name>A0A8J7JM40_9BACT</name>